<organism evidence="2 3">
    <name type="scientific">Homarus americanus</name>
    <name type="common">American lobster</name>
    <dbReference type="NCBI Taxonomy" id="6706"/>
    <lineage>
        <taxon>Eukaryota</taxon>
        <taxon>Metazoa</taxon>
        <taxon>Ecdysozoa</taxon>
        <taxon>Arthropoda</taxon>
        <taxon>Crustacea</taxon>
        <taxon>Multicrustacea</taxon>
        <taxon>Malacostraca</taxon>
        <taxon>Eumalacostraca</taxon>
        <taxon>Eucarida</taxon>
        <taxon>Decapoda</taxon>
        <taxon>Pleocyemata</taxon>
        <taxon>Astacidea</taxon>
        <taxon>Nephropoidea</taxon>
        <taxon>Nephropidae</taxon>
        <taxon>Homarus</taxon>
    </lineage>
</organism>
<protein>
    <submittedName>
        <fullName evidence="2">Uncharacterized protein</fullName>
    </submittedName>
</protein>
<dbReference type="AlphaFoldDB" id="A0A8J5K643"/>
<evidence type="ECO:0000313" key="2">
    <source>
        <dbReference type="EMBL" id="KAG7170206.1"/>
    </source>
</evidence>
<comment type="caution">
    <text evidence="2">The sequence shown here is derived from an EMBL/GenBank/DDBJ whole genome shotgun (WGS) entry which is preliminary data.</text>
</comment>
<feature type="chain" id="PRO_5035197713" evidence="1">
    <location>
        <begin position="22"/>
        <end position="100"/>
    </location>
</feature>
<keyword evidence="1" id="KW-0732">Signal</keyword>
<sequence length="100" mass="10604">MEWRVLIVLVVMALMAAYVGAEAIRPGQNGHGIRQFGPGGGFNGGGIRHFGKEVITGVMASSGGRPAGDDVKPLVNSDTLDHAKTFPQLNLVILYDSHFT</sequence>
<keyword evidence="3" id="KW-1185">Reference proteome</keyword>
<evidence type="ECO:0000313" key="3">
    <source>
        <dbReference type="Proteomes" id="UP000747542"/>
    </source>
</evidence>
<dbReference type="EMBL" id="JAHLQT010014835">
    <property type="protein sequence ID" value="KAG7170206.1"/>
    <property type="molecule type" value="Genomic_DNA"/>
</dbReference>
<reference evidence="2" key="1">
    <citation type="journal article" date="2021" name="Sci. Adv.">
        <title>The American lobster genome reveals insights on longevity, neural, and immune adaptations.</title>
        <authorList>
            <person name="Polinski J.M."/>
            <person name="Zimin A.V."/>
            <person name="Clark K.F."/>
            <person name="Kohn A.B."/>
            <person name="Sadowski N."/>
            <person name="Timp W."/>
            <person name="Ptitsyn A."/>
            <person name="Khanna P."/>
            <person name="Romanova D.Y."/>
            <person name="Williams P."/>
            <person name="Greenwood S.J."/>
            <person name="Moroz L.L."/>
            <person name="Walt D.R."/>
            <person name="Bodnar A.G."/>
        </authorList>
    </citation>
    <scope>NUCLEOTIDE SEQUENCE</scope>
    <source>
        <strain evidence="2">GMGI-L3</strain>
    </source>
</reference>
<feature type="signal peptide" evidence="1">
    <location>
        <begin position="1"/>
        <end position="21"/>
    </location>
</feature>
<proteinExistence type="predicted"/>
<gene>
    <name evidence="2" type="ORF">Hamer_G022960</name>
</gene>
<dbReference type="Proteomes" id="UP000747542">
    <property type="component" value="Unassembled WGS sequence"/>
</dbReference>
<accession>A0A8J5K643</accession>
<name>A0A8J5K643_HOMAM</name>
<evidence type="ECO:0000256" key="1">
    <source>
        <dbReference type="SAM" id="SignalP"/>
    </source>
</evidence>